<dbReference type="InterPro" id="IPR029058">
    <property type="entry name" value="AB_hydrolase_fold"/>
</dbReference>
<dbReference type="EMBL" id="BFBB01000005">
    <property type="protein sequence ID" value="GBF50575.1"/>
    <property type="molecule type" value="Genomic_DNA"/>
</dbReference>
<evidence type="ECO:0008006" key="3">
    <source>
        <dbReference type="Google" id="ProtNLM"/>
    </source>
</evidence>
<dbReference type="Gene3D" id="3.40.50.1820">
    <property type="entry name" value="alpha/beta hydrolase"/>
    <property type="match status" value="1"/>
</dbReference>
<dbReference type="AlphaFoldDB" id="A0A2P2E113"/>
<dbReference type="RefSeq" id="WP_108976488.1">
    <property type="nucleotide sequence ID" value="NZ_BFBB01000005.1"/>
</dbReference>
<gene>
    <name evidence="1" type="ORF">LPTSP4_21010</name>
</gene>
<accession>A0A2P2E113</accession>
<evidence type="ECO:0000313" key="1">
    <source>
        <dbReference type="EMBL" id="GBF50575.1"/>
    </source>
</evidence>
<proteinExistence type="predicted"/>
<organism evidence="1 2">
    <name type="scientific">Leptospira ryugenii</name>
    <dbReference type="NCBI Taxonomy" id="1917863"/>
    <lineage>
        <taxon>Bacteria</taxon>
        <taxon>Pseudomonadati</taxon>
        <taxon>Spirochaetota</taxon>
        <taxon>Spirochaetia</taxon>
        <taxon>Leptospirales</taxon>
        <taxon>Leptospiraceae</taxon>
        <taxon>Leptospira</taxon>
    </lineage>
</organism>
<dbReference type="Proteomes" id="UP000245133">
    <property type="component" value="Unassembled WGS sequence"/>
</dbReference>
<evidence type="ECO:0000313" key="2">
    <source>
        <dbReference type="Proteomes" id="UP000245133"/>
    </source>
</evidence>
<keyword evidence="2" id="KW-1185">Reference proteome</keyword>
<reference evidence="1 2" key="1">
    <citation type="submission" date="2018-02" db="EMBL/GenBank/DDBJ databases">
        <title>Novel Leptospira species isolated from soil and water in Japan.</title>
        <authorList>
            <person name="Nakao R."/>
            <person name="Masuzawa T."/>
        </authorList>
    </citation>
    <scope>NUCLEOTIDE SEQUENCE [LARGE SCALE GENOMIC DNA]</scope>
    <source>
        <strain evidence="1 2">YH101</strain>
    </source>
</reference>
<sequence length="426" mass="48468">MIQIIVHSFLGKALQFSQKSTDSVLRGVQILVSGSLQGTSEGLQLLSNAFLYKPEWREALKKAGISIRETGEKTKETLGSVISDTNAQFEQAMHAVNALGKKGEQLIFDNRVISSILGSSHNQRFKLTKIDMSFRKLGEDISIHELVSQIKSSTQKEVVLYVPGLFTDETVWLEKWIPYKKKKIRSRGIATELEAKGYQSIFLRFNHGLPIHENGKRLMHLLDILFQEMPDLRPHVICYSLGGLVFRSCLFYAKLENKEWRKNFQKITSIATPNRGSYLEKIGFWLGLILERSPVLALKLIGIVGNLRSDAIKDLSFGLIKEEPGGILTPITRYFEDTYHGELDDHDVYEAYALMDDIKNPIQNFLGDGIVERSSLRYLTEKVYAKKINPSIRTLEIEKANHFSILNSKKLFSWLHTIYEAKTDNG</sequence>
<comment type="caution">
    <text evidence="1">The sequence shown here is derived from an EMBL/GenBank/DDBJ whole genome shotgun (WGS) entry which is preliminary data.</text>
</comment>
<dbReference type="SUPFAM" id="SSF53474">
    <property type="entry name" value="alpha/beta-Hydrolases"/>
    <property type="match status" value="1"/>
</dbReference>
<protein>
    <recommendedName>
        <fullName evidence="3">Alpha/beta hydrolase</fullName>
    </recommendedName>
</protein>
<name>A0A2P2E113_9LEPT</name>
<dbReference type="OrthoDB" id="8871309at2"/>